<dbReference type="InterPro" id="IPR033693">
    <property type="entry name" value="PGPEP1_Glu_AS"/>
</dbReference>
<dbReference type="EMBL" id="OANU01000023">
    <property type="protein sequence ID" value="SNX48361.1"/>
    <property type="molecule type" value="Genomic_DNA"/>
</dbReference>
<evidence type="ECO:0000313" key="12">
    <source>
        <dbReference type="EMBL" id="SNX48361.1"/>
    </source>
</evidence>
<keyword evidence="13" id="KW-1185">Reference proteome</keyword>
<dbReference type="SUPFAM" id="SSF53182">
    <property type="entry name" value="Pyrrolidone carboxyl peptidase (pyroglutamate aminopeptidase)"/>
    <property type="match status" value="1"/>
</dbReference>
<feature type="active site" evidence="9 11">
    <location>
        <position position="143"/>
    </location>
</feature>
<dbReference type="GO" id="GO:0016920">
    <property type="term" value="F:pyroglutamyl-peptidase activity"/>
    <property type="evidence" value="ECO:0007669"/>
    <property type="project" value="UniProtKB-UniRule"/>
</dbReference>
<keyword evidence="5 9" id="KW-0963">Cytoplasm</keyword>
<comment type="subunit">
    <text evidence="9">Homotetramer.</text>
</comment>
<evidence type="ECO:0000256" key="1">
    <source>
        <dbReference type="ARBA" id="ARBA00001770"/>
    </source>
</evidence>
<accession>A0A240EIM0</accession>
<dbReference type="GO" id="GO:0005829">
    <property type="term" value="C:cytosol"/>
    <property type="evidence" value="ECO:0007669"/>
    <property type="project" value="InterPro"/>
</dbReference>
<gene>
    <name evidence="9 12" type="primary">pcp</name>
    <name evidence="12" type="ORF">VTH8203_01979</name>
</gene>
<dbReference type="InterPro" id="IPR000816">
    <property type="entry name" value="Peptidase_C15"/>
</dbReference>
<dbReference type="PRINTS" id="PR00706">
    <property type="entry name" value="PYROGLUPTASE"/>
</dbReference>
<sequence>MKKVLIAGFDVFGDNPLNPGLEAIKLLESQQLEGAEIRVCKVPVTRYESIDTVISAIEAHKPDVVLTVGLAAGRSAITPERVAINIDDFRIADNKGNQPIDVPIVSDGPDAYFSTLPIKAITQRVQERGFPCQVSNSAGTFVCNHLFYGVQHYLRNSHIKHGFIHIPLLPEQDVSGTQPTMSLENIVEGLKIAAQVAITCDGDMKIGAGKIC</sequence>
<evidence type="ECO:0000256" key="6">
    <source>
        <dbReference type="ARBA" id="ARBA00022670"/>
    </source>
</evidence>
<proteinExistence type="inferred from homology"/>
<keyword evidence="6 9" id="KW-0645">Protease</keyword>
<dbReference type="EC" id="3.4.19.3" evidence="9"/>
<feature type="active site" evidence="9">
    <location>
        <position position="165"/>
    </location>
</feature>
<dbReference type="RefSeq" id="WP_096993538.1">
    <property type="nucleotide sequence ID" value="NZ_JBHSII010000011.1"/>
</dbReference>
<dbReference type="OrthoDB" id="9779738at2"/>
<evidence type="ECO:0000313" key="13">
    <source>
        <dbReference type="Proteomes" id="UP000219336"/>
    </source>
</evidence>
<organism evidence="12 13">
    <name type="scientific">Vibrio thalassae</name>
    <dbReference type="NCBI Taxonomy" id="1243014"/>
    <lineage>
        <taxon>Bacteria</taxon>
        <taxon>Pseudomonadati</taxon>
        <taxon>Pseudomonadota</taxon>
        <taxon>Gammaproteobacteria</taxon>
        <taxon>Vibrionales</taxon>
        <taxon>Vibrionaceae</taxon>
        <taxon>Vibrio</taxon>
    </lineage>
</organism>
<protein>
    <recommendedName>
        <fullName evidence="9">Pyrrolidone-carboxylate peptidase</fullName>
        <ecNumber evidence="9">3.4.19.3</ecNumber>
    </recommendedName>
    <alternativeName>
        <fullName evidence="9">5-oxoprolyl-peptidase</fullName>
    </alternativeName>
    <alternativeName>
        <fullName evidence="9">Pyroglutamyl-peptidase I</fullName>
        <shortName evidence="9">PGP-I</shortName>
        <shortName evidence="9">Pyrase</shortName>
    </alternativeName>
</protein>
<evidence type="ECO:0000256" key="11">
    <source>
        <dbReference type="PROSITE-ProRule" id="PRU10077"/>
    </source>
</evidence>
<comment type="similarity">
    <text evidence="4 9">Belongs to the peptidase C15 family.</text>
</comment>
<dbReference type="NCBIfam" id="NF009676">
    <property type="entry name" value="PRK13197.1"/>
    <property type="match status" value="1"/>
</dbReference>
<dbReference type="PANTHER" id="PTHR23402">
    <property type="entry name" value="PROTEASE FAMILY C15 PYROGLUTAMYL-PEPTIDASE I-RELATED"/>
    <property type="match status" value="1"/>
</dbReference>
<comment type="catalytic activity">
    <reaction evidence="1 9 10">
        <text>Release of an N-terminal pyroglutamyl group from a polypeptide, the second amino acid generally not being Pro.</text>
        <dbReference type="EC" id="3.4.19.3"/>
    </reaction>
</comment>
<dbReference type="HAMAP" id="MF_00417">
    <property type="entry name" value="Pyrrolid_peptidase"/>
    <property type="match status" value="1"/>
</dbReference>
<dbReference type="Proteomes" id="UP000219336">
    <property type="component" value="Unassembled WGS sequence"/>
</dbReference>
<evidence type="ECO:0000256" key="7">
    <source>
        <dbReference type="ARBA" id="ARBA00022801"/>
    </source>
</evidence>
<dbReference type="FunFam" id="3.40.630.20:FF:000001">
    <property type="entry name" value="Pyrrolidone-carboxylate peptidase"/>
    <property type="match status" value="1"/>
</dbReference>
<dbReference type="PROSITE" id="PS01334">
    <property type="entry name" value="PYRASE_CYS"/>
    <property type="match status" value="1"/>
</dbReference>
<comment type="subcellular location">
    <subcellularLocation>
        <location evidence="3 9">Cytoplasm</location>
    </subcellularLocation>
</comment>
<dbReference type="Gene3D" id="3.40.630.20">
    <property type="entry name" value="Peptidase C15, pyroglutamyl peptidase I-like"/>
    <property type="match status" value="1"/>
</dbReference>
<name>A0A240EIM0_9VIBR</name>
<comment type="function">
    <text evidence="2 9">Removes 5-oxoproline from various penultimate amino acid residues except L-proline.</text>
</comment>
<keyword evidence="8 9" id="KW-0788">Thiol protease</keyword>
<dbReference type="PIRSF" id="PIRSF015592">
    <property type="entry name" value="Prld-crbxl_pptds"/>
    <property type="match status" value="1"/>
</dbReference>
<dbReference type="CDD" id="cd00501">
    <property type="entry name" value="Peptidase_C15"/>
    <property type="match status" value="1"/>
</dbReference>
<reference evidence="13" key="1">
    <citation type="submission" date="2016-06" db="EMBL/GenBank/DDBJ databases">
        <authorList>
            <person name="Rodrigo-Torres L."/>
            <person name="Arahal R.D."/>
            <person name="Lucena T."/>
        </authorList>
    </citation>
    <scope>NUCLEOTIDE SEQUENCE [LARGE SCALE GENOMIC DNA]</scope>
    <source>
        <strain evidence="13">CECT8203</strain>
    </source>
</reference>
<dbReference type="PANTHER" id="PTHR23402:SF1">
    <property type="entry name" value="PYROGLUTAMYL-PEPTIDASE I"/>
    <property type="match status" value="1"/>
</dbReference>
<dbReference type="InterPro" id="IPR016125">
    <property type="entry name" value="Peptidase_C15-like"/>
</dbReference>
<dbReference type="GO" id="GO:0006508">
    <property type="term" value="P:proteolysis"/>
    <property type="evidence" value="ECO:0007669"/>
    <property type="project" value="UniProtKB-KW"/>
</dbReference>
<evidence type="ECO:0000256" key="10">
    <source>
        <dbReference type="PROSITE-ProRule" id="PRU10076"/>
    </source>
</evidence>
<dbReference type="Pfam" id="PF01470">
    <property type="entry name" value="Peptidase_C15"/>
    <property type="match status" value="1"/>
</dbReference>
<dbReference type="NCBIfam" id="TIGR00504">
    <property type="entry name" value="pyro_pdase"/>
    <property type="match status" value="1"/>
</dbReference>
<dbReference type="InterPro" id="IPR036440">
    <property type="entry name" value="Peptidase_C15-like_sf"/>
</dbReference>
<evidence type="ECO:0000256" key="4">
    <source>
        <dbReference type="ARBA" id="ARBA00006641"/>
    </source>
</evidence>
<evidence type="ECO:0000256" key="8">
    <source>
        <dbReference type="ARBA" id="ARBA00022807"/>
    </source>
</evidence>
<evidence type="ECO:0000256" key="9">
    <source>
        <dbReference type="HAMAP-Rule" id="MF_00417"/>
    </source>
</evidence>
<evidence type="ECO:0000256" key="5">
    <source>
        <dbReference type="ARBA" id="ARBA00022490"/>
    </source>
</evidence>
<evidence type="ECO:0000256" key="2">
    <source>
        <dbReference type="ARBA" id="ARBA00002280"/>
    </source>
</evidence>
<feature type="active site" evidence="9 10">
    <location>
        <position position="80"/>
    </location>
</feature>
<dbReference type="AlphaFoldDB" id="A0A240EIM0"/>
<keyword evidence="7 9" id="KW-0378">Hydrolase</keyword>
<dbReference type="InterPro" id="IPR033694">
    <property type="entry name" value="PGPEP1_Cys_AS"/>
</dbReference>
<dbReference type="PROSITE" id="PS01333">
    <property type="entry name" value="PYRASE_GLU"/>
    <property type="match status" value="1"/>
</dbReference>
<dbReference type="InterPro" id="IPR029762">
    <property type="entry name" value="PGP-I_bact-type"/>
</dbReference>
<evidence type="ECO:0000256" key="3">
    <source>
        <dbReference type="ARBA" id="ARBA00004496"/>
    </source>
</evidence>